<dbReference type="EMBL" id="AP023420">
    <property type="protein sequence ID" value="BCK85382.1"/>
    <property type="molecule type" value="Genomic_DNA"/>
</dbReference>
<accession>A0A810QH87</accession>
<gene>
    <name evidence="1" type="ORF">MM59RIKEN_27010</name>
</gene>
<sequence>MTSQGIEAFLSYLRETEKRYHMAELDEQEANDETQDILHSLELQDHDYHDFARLSKELRGVRQKRRAAKDTMSETAPVLDWIDANRSTIKSLERLLGDVRKAEKNTENRIYTPKVRRDSP</sequence>
<proteinExistence type="predicted"/>
<keyword evidence="2" id="KW-1185">Reference proteome</keyword>
<organism evidence="1 2">
    <name type="scientific">Pusillibacter faecalis</name>
    <dbReference type="NCBI Taxonomy" id="2714358"/>
    <lineage>
        <taxon>Bacteria</taxon>
        <taxon>Bacillati</taxon>
        <taxon>Bacillota</taxon>
        <taxon>Clostridia</taxon>
        <taxon>Eubacteriales</taxon>
        <taxon>Oscillospiraceae</taxon>
        <taxon>Pusillibacter</taxon>
    </lineage>
</organism>
<dbReference type="Proteomes" id="UP000679848">
    <property type="component" value="Chromosome"/>
</dbReference>
<dbReference type="KEGG" id="pfaa:MM59RIKEN_27010"/>
<evidence type="ECO:0000313" key="2">
    <source>
        <dbReference type="Proteomes" id="UP000679848"/>
    </source>
</evidence>
<name>A0A810QH87_9FIRM</name>
<reference evidence="1" key="1">
    <citation type="submission" date="2020-09" db="EMBL/GenBank/DDBJ databases">
        <title>New species isolated from human feces.</title>
        <authorList>
            <person name="Kitahara M."/>
            <person name="Shigeno Y."/>
            <person name="Shime M."/>
            <person name="Matsumoto Y."/>
            <person name="Nakamura S."/>
            <person name="Motooka D."/>
            <person name="Fukuoka S."/>
            <person name="Nishikawa H."/>
            <person name="Benno Y."/>
        </authorList>
    </citation>
    <scope>NUCLEOTIDE SEQUENCE</scope>
    <source>
        <strain evidence="1">MM59</strain>
    </source>
</reference>
<dbReference type="RefSeq" id="WP_187032402.1">
    <property type="nucleotide sequence ID" value="NZ_AP023420.1"/>
</dbReference>
<dbReference type="AlphaFoldDB" id="A0A810QH87"/>
<protein>
    <submittedName>
        <fullName evidence="1">Uncharacterized protein</fullName>
    </submittedName>
</protein>
<evidence type="ECO:0000313" key="1">
    <source>
        <dbReference type="EMBL" id="BCK85382.1"/>
    </source>
</evidence>